<accession>A0A031FNY7</accession>
<evidence type="ECO:0000256" key="1">
    <source>
        <dbReference type="ARBA" id="ARBA00023015"/>
    </source>
</evidence>
<keyword evidence="2" id="KW-0238">DNA-binding</keyword>
<dbReference type="AlphaFoldDB" id="A0A031FNY7"/>
<dbReference type="Pfam" id="PF13305">
    <property type="entry name" value="TetR_C_33"/>
    <property type="match status" value="1"/>
</dbReference>
<feature type="domain" description="HTH tetR-type" evidence="4">
    <location>
        <begin position="13"/>
        <end position="46"/>
    </location>
</feature>
<name>A0A031FNY7_9MICO</name>
<dbReference type="SUPFAM" id="SSF46689">
    <property type="entry name" value="Homeodomain-like"/>
    <property type="match status" value="1"/>
</dbReference>
<reference evidence="6 7" key="1">
    <citation type="submission" date="2014-03" db="EMBL/GenBank/DDBJ databases">
        <title>Draft Genome Sequences of 13 Willow Endophytes.</title>
        <authorList>
            <person name="Gan H.Y."/>
            <person name="Gan H.M."/>
            <person name="Savka M.A."/>
            <person name="Hudson A.O."/>
        </authorList>
    </citation>
    <scope>NUCLEOTIDE SEQUENCE [LARGE SCALE GENOMIC DNA]</scope>
    <source>
        <strain evidence="6 7">RIT293</strain>
    </source>
</reference>
<dbReference type="eggNOG" id="COG1309">
    <property type="taxonomic scope" value="Bacteria"/>
</dbReference>
<dbReference type="PATRIC" id="fig|273677.3.peg.2771"/>
<evidence type="ECO:0000256" key="3">
    <source>
        <dbReference type="ARBA" id="ARBA00023163"/>
    </source>
</evidence>
<evidence type="ECO:0000259" key="5">
    <source>
        <dbReference type="Pfam" id="PF13305"/>
    </source>
</evidence>
<dbReference type="Gene3D" id="1.10.10.60">
    <property type="entry name" value="Homeodomain-like"/>
    <property type="match status" value="1"/>
</dbReference>
<evidence type="ECO:0000259" key="4">
    <source>
        <dbReference type="Pfam" id="PF00440"/>
    </source>
</evidence>
<evidence type="ECO:0000313" key="6">
    <source>
        <dbReference type="EMBL" id="EZP25345.1"/>
    </source>
</evidence>
<protein>
    <submittedName>
        <fullName evidence="6">Putative TetR family transcriptional regulator</fullName>
    </submittedName>
</protein>
<keyword evidence="3" id="KW-0804">Transcription</keyword>
<dbReference type="InterPro" id="IPR036271">
    <property type="entry name" value="Tet_transcr_reg_TetR-rel_C_sf"/>
</dbReference>
<keyword evidence="7" id="KW-1185">Reference proteome</keyword>
<dbReference type="Pfam" id="PF00440">
    <property type="entry name" value="TetR_N"/>
    <property type="match status" value="1"/>
</dbReference>
<dbReference type="SUPFAM" id="SSF48498">
    <property type="entry name" value="Tetracyclin repressor-like, C-terminal domain"/>
    <property type="match status" value="1"/>
</dbReference>
<dbReference type="InterPro" id="IPR025996">
    <property type="entry name" value="MT1864/Rv1816-like_C"/>
</dbReference>
<dbReference type="Proteomes" id="UP000024001">
    <property type="component" value="Unassembled WGS sequence"/>
</dbReference>
<proteinExistence type="predicted"/>
<dbReference type="InterPro" id="IPR009057">
    <property type="entry name" value="Homeodomain-like_sf"/>
</dbReference>
<dbReference type="GO" id="GO:0003677">
    <property type="term" value="F:DNA binding"/>
    <property type="evidence" value="ECO:0007669"/>
    <property type="project" value="UniProtKB-KW"/>
</dbReference>
<dbReference type="EMBL" id="JFYO01000011">
    <property type="protein sequence ID" value="EZP25345.1"/>
    <property type="molecule type" value="Genomic_DNA"/>
</dbReference>
<dbReference type="InterPro" id="IPR001647">
    <property type="entry name" value="HTH_TetR"/>
</dbReference>
<sequence length="191" mass="20146">MPRVGLDTAAVTRAAADLVDEQGLAALTMTTLAERVGVRPPSLYKHVPGGLAELVHRVATLAAEDLADVFRTTASGQRGEAALTDVADAFRHYVRVHPGRYAATAAADPVDDEDPLSIALRDSLDALGGVLEGYGLPQEDHVHALRMLRSLLHGFAVLEASGGFRMGVAVEESVAWSLRLMDAGLRTGGRA</sequence>
<feature type="domain" description="HTH-type transcriptional regulator MT1864/Rv1816-like C-terminal" evidence="5">
    <location>
        <begin position="83"/>
        <end position="179"/>
    </location>
</feature>
<dbReference type="RefSeq" id="WP_036313721.1">
    <property type="nucleotide sequence ID" value="NZ_JFYO01000011.1"/>
</dbReference>
<evidence type="ECO:0000313" key="7">
    <source>
        <dbReference type="Proteomes" id="UP000024001"/>
    </source>
</evidence>
<evidence type="ECO:0000256" key="2">
    <source>
        <dbReference type="ARBA" id="ARBA00023125"/>
    </source>
</evidence>
<dbReference type="OrthoDB" id="71867at2"/>
<comment type="caution">
    <text evidence="6">The sequence shown here is derived from an EMBL/GenBank/DDBJ whole genome shotgun (WGS) entry which is preliminary data.</text>
</comment>
<organism evidence="6 7">
    <name type="scientific">Microbacterium oleivorans</name>
    <dbReference type="NCBI Taxonomy" id="273677"/>
    <lineage>
        <taxon>Bacteria</taxon>
        <taxon>Bacillati</taxon>
        <taxon>Actinomycetota</taxon>
        <taxon>Actinomycetes</taxon>
        <taxon>Micrococcales</taxon>
        <taxon>Microbacteriaceae</taxon>
        <taxon>Microbacterium</taxon>
    </lineage>
</organism>
<keyword evidence="1" id="KW-0805">Transcription regulation</keyword>
<dbReference type="Gene3D" id="1.10.357.10">
    <property type="entry name" value="Tetracycline Repressor, domain 2"/>
    <property type="match status" value="1"/>
</dbReference>
<gene>
    <name evidence="6" type="ORF">BW34_02800</name>
</gene>